<evidence type="ECO:0000313" key="1">
    <source>
        <dbReference type="EMBL" id="OMH82191.1"/>
    </source>
</evidence>
<keyword evidence="2" id="KW-1185">Reference proteome</keyword>
<proteinExistence type="predicted"/>
<name>A0A1R1PMK9_ZANCU</name>
<protein>
    <submittedName>
        <fullName evidence="1">Uncharacterized protein</fullName>
    </submittedName>
</protein>
<sequence length="279" mass="32169">MLCLTEIAHLTYFVNEPWRVQMAKMLCIDHALNGVKILKWGYNKISIAYMDLNLYISVYWIMSALINASYITDLPNHSQVVEGLEFVFQFLSKIEPKFMNRGMAVDSFKRAINVKEYYHGINTKSNMIPTILANASLTATDINPWFIMGTPASVGYTCCHLANPITAFRTLSLNHYVDFPVISLTPTDCDHLIQVSASFSLFTEYIDKCFINTTPERYLLIKNKKFNDFDKIPEVNQQNNLNRIQVSNLVYRSFKYYSWSREDANTFITSFLNLVFSSS</sequence>
<accession>A0A1R1PMK9</accession>
<dbReference type="Proteomes" id="UP000188320">
    <property type="component" value="Unassembled WGS sequence"/>
</dbReference>
<reference evidence="2" key="1">
    <citation type="submission" date="2017-01" db="EMBL/GenBank/DDBJ databases">
        <authorList>
            <person name="Wang Y."/>
            <person name="White M."/>
            <person name="Kvist S."/>
            <person name="Moncalvo J.-M."/>
        </authorList>
    </citation>
    <scope>NUCLEOTIDE SEQUENCE [LARGE SCALE GENOMIC DNA]</scope>
    <source>
        <strain evidence="2">COL-18-3</strain>
    </source>
</reference>
<comment type="caution">
    <text evidence="1">The sequence shown here is derived from an EMBL/GenBank/DDBJ whole genome shotgun (WGS) entry which is preliminary data.</text>
</comment>
<organism evidence="1 2">
    <name type="scientific">Zancudomyces culisetae</name>
    <name type="common">Gut fungus</name>
    <name type="synonym">Smittium culisetae</name>
    <dbReference type="NCBI Taxonomy" id="1213189"/>
    <lineage>
        <taxon>Eukaryota</taxon>
        <taxon>Fungi</taxon>
        <taxon>Fungi incertae sedis</taxon>
        <taxon>Zoopagomycota</taxon>
        <taxon>Kickxellomycotina</taxon>
        <taxon>Harpellomycetes</taxon>
        <taxon>Harpellales</taxon>
        <taxon>Legeriomycetaceae</taxon>
        <taxon>Zancudomyces</taxon>
    </lineage>
</organism>
<gene>
    <name evidence="1" type="ORF">AX774_g4338</name>
</gene>
<evidence type="ECO:0000313" key="2">
    <source>
        <dbReference type="Proteomes" id="UP000188320"/>
    </source>
</evidence>
<dbReference type="AlphaFoldDB" id="A0A1R1PMK9"/>
<dbReference type="EMBL" id="LSSK01000722">
    <property type="protein sequence ID" value="OMH82191.1"/>
    <property type="molecule type" value="Genomic_DNA"/>
</dbReference>